<evidence type="ECO:0000256" key="7">
    <source>
        <dbReference type="ARBA" id="ARBA00038093"/>
    </source>
</evidence>
<keyword evidence="6" id="KW-0460">Magnesium</keyword>
<feature type="domain" description="PIN" evidence="8">
    <location>
        <begin position="18"/>
        <end position="120"/>
    </location>
</feature>
<dbReference type="Pfam" id="PF01850">
    <property type="entry name" value="PIN"/>
    <property type="match status" value="1"/>
</dbReference>
<evidence type="ECO:0000313" key="9">
    <source>
        <dbReference type="EMBL" id="NVZ10024.1"/>
    </source>
</evidence>
<evidence type="ECO:0000259" key="8">
    <source>
        <dbReference type="Pfam" id="PF01850"/>
    </source>
</evidence>
<comment type="caution">
    <text evidence="9">The sequence shown here is derived from an EMBL/GenBank/DDBJ whole genome shotgun (WGS) entry which is preliminary data.</text>
</comment>
<dbReference type="GO" id="GO:0016787">
    <property type="term" value="F:hydrolase activity"/>
    <property type="evidence" value="ECO:0007669"/>
    <property type="project" value="UniProtKB-KW"/>
</dbReference>
<evidence type="ECO:0000256" key="1">
    <source>
        <dbReference type="ARBA" id="ARBA00001946"/>
    </source>
</evidence>
<dbReference type="SUPFAM" id="SSF88723">
    <property type="entry name" value="PIN domain-like"/>
    <property type="match status" value="1"/>
</dbReference>
<dbReference type="InterPro" id="IPR002716">
    <property type="entry name" value="PIN_dom"/>
</dbReference>
<proteinExistence type="inferred from homology"/>
<gene>
    <name evidence="9" type="ORF">HW932_12205</name>
</gene>
<dbReference type="PANTHER" id="PTHR33653:SF1">
    <property type="entry name" value="RIBONUCLEASE VAPC2"/>
    <property type="match status" value="1"/>
</dbReference>
<protein>
    <submittedName>
        <fullName evidence="9">Type II toxin-antitoxin system VapC family toxin</fullName>
    </submittedName>
</protein>
<accession>A0A850R853</accession>
<dbReference type="GO" id="GO:0046872">
    <property type="term" value="F:metal ion binding"/>
    <property type="evidence" value="ECO:0007669"/>
    <property type="project" value="UniProtKB-KW"/>
</dbReference>
<evidence type="ECO:0000256" key="4">
    <source>
        <dbReference type="ARBA" id="ARBA00022723"/>
    </source>
</evidence>
<keyword evidence="10" id="KW-1185">Reference proteome</keyword>
<keyword evidence="3" id="KW-0540">Nuclease</keyword>
<evidence type="ECO:0000256" key="2">
    <source>
        <dbReference type="ARBA" id="ARBA00022649"/>
    </source>
</evidence>
<dbReference type="InterPro" id="IPR050556">
    <property type="entry name" value="Type_II_TA_system_RNase"/>
</dbReference>
<dbReference type="GO" id="GO:0004518">
    <property type="term" value="F:nuclease activity"/>
    <property type="evidence" value="ECO:0007669"/>
    <property type="project" value="UniProtKB-KW"/>
</dbReference>
<comment type="cofactor">
    <cofactor evidence="1">
        <name>Mg(2+)</name>
        <dbReference type="ChEBI" id="CHEBI:18420"/>
    </cofactor>
</comment>
<dbReference type="PANTHER" id="PTHR33653">
    <property type="entry name" value="RIBONUCLEASE VAPC2"/>
    <property type="match status" value="1"/>
</dbReference>
<dbReference type="CDD" id="cd18738">
    <property type="entry name" value="PIN_VapC4-5_FitB-like"/>
    <property type="match status" value="1"/>
</dbReference>
<reference evidence="9 10" key="1">
    <citation type="submission" date="2020-06" db="EMBL/GenBank/DDBJ databases">
        <title>Whole-genome sequence of Allochromatium humboldtianum DSM 21881, type strain.</title>
        <authorList>
            <person name="Kyndt J.A."/>
            <person name="Meyer T.E."/>
        </authorList>
    </citation>
    <scope>NUCLEOTIDE SEQUENCE [LARGE SCALE GENOMIC DNA]</scope>
    <source>
        <strain evidence="9 10">DSM 21881</strain>
    </source>
</reference>
<evidence type="ECO:0000256" key="3">
    <source>
        <dbReference type="ARBA" id="ARBA00022722"/>
    </source>
</evidence>
<dbReference type="Gene3D" id="3.40.50.1010">
    <property type="entry name" value="5'-nuclease"/>
    <property type="match status" value="1"/>
</dbReference>
<keyword evidence="2" id="KW-1277">Toxin-antitoxin system</keyword>
<organism evidence="9 10">
    <name type="scientific">Allochromatium humboldtianum</name>
    <dbReference type="NCBI Taxonomy" id="504901"/>
    <lineage>
        <taxon>Bacteria</taxon>
        <taxon>Pseudomonadati</taxon>
        <taxon>Pseudomonadota</taxon>
        <taxon>Gammaproteobacteria</taxon>
        <taxon>Chromatiales</taxon>
        <taxon>Chromatiaceae</taxon>
        <taxon>Allochromatium</taxon>
    </lineage>
</organism>
<keyword evidence="4" id="KW-0479">Metal-binding</keyword>
<evidence type="ECO:0000256" key="5">
    <source>
        <dbReference type="ARBA" id="ARBA00022801"/>
    </source>
</evidence>
<name>A0A850R853_9GAMM</name>
<dbReference type="Proteomes" id="UP000592294">
    <property type="component" value="Unassembled WGS sequence"/>
</dbReference>
<comment type="similarity">
    <text evidence="7">Belongs to the PINc/VapC protein family.</text>
</comment>
<keyword evidence="5" id="KW-0378">Hydrolase</keyword>
<dbReference type="InterPro" id="IPR029060">
    <property type="entry name" value="PIN-like_dom_sf"/>
</dbReference>
<sequence>MATGDSQGPPPAGERVTVLLDSNIFIYAIQPQFASLREWCLLQPICASDISRLEVLGYHHLSDFDRRDLTELFTLTNVYPVSSFIISRAISLRQQRKMSLGDAVIAATALEHQQVLATRNVADFDWIEGLSVVNPIKMKD</sequence>
<dbReference type="EMBL" id="JABZEO010000007">
    <property type="protein sequence ID" value="NVZ10024.1"/>
    <property type="molecule type" value="Genomic_DNA"/>
</dbReference>
<evidence type="ECO:0000313" key="10">
    <source>
        <dbReference type="Proteomes" id="UP000592294"/>
    </source>
</evidence>
<evidence type="ECO:0000256" key="6">
    <source>
        <dbReference type="ARBA" id="ARBA00022842"/>
    </source>
</evidence>
<dbReference type="AlphaFoldDB" id="A0A850R853"/>